<dbReference type="GeneID" id="106810317"/>
<organism evidence="1 2">
    <name type="scientific">Priapulus caudatus</name>
    <name type="common">Priapulid worm</name>
    <dbReference type="NCBI Taxonomy" id="37621"/>
    <lineage>
        <taxon>Eukaryota</taxon>
        <taxon>Metazoa</taxon>
        <taxon>Ecdysozoa</taxon>
        <taxon>Scalidophora</taxon>
        <taxon>Priapulida</taxon>
        <taxon>Priapulimorpha</taxon>
        <taxon>Priapulimorphida</taxon>
        <taxon>Priapulidae</taxon>
        <taxon>Priapulus</taxon>
    </lineage>
</organism>
<dbReference type="RefSeq" id="XP_014669111.1">
    <property type="nucleotide sequence ID" value="XM_014813625.1"/>
</dbReference>
<gene>
    <name evidence="2" type="primary">LOC106810317</name>
</gene>
<reference evidence="2" key="1">
    <citation type="submission" date="2025-08" db="UniProtKB">
        <authorList>
            <consortium name="RefSeq"/>
        </authorList>
    </citation>
    <scope>IDENTIFICATION</scope>
</reference>
<evidence type="ECO:0000313" key="1">
    <source>
        <dbReference type="Proteomes" id="UP000695022"/>
    </source>
</evidence>
<evidence type="ECO:0000313" key="2">
    <source>
        <dbReference type="RefSeq" id="XP_014669111.1"/>
    </source>
</evidence>
<sequence length="171" mass="18786">MEANISNKHFSRLHITSMRSFRPLAQLVISDHGPENMASAGGNLVNATPCTEIKTTQDVIDEACEQLSLTSTNLAPEGVFFSFDVRRICTLYCHRCANISALRFTATSAADCPNGHTQCQDALIQRQDVTASTRNVQNSSLNGGQPCEGPEQMIQECNSTKVGFDYYYKLS</sequence>
<proteinExistence type="predicted"/>
<accession>A0ABM1EA90</accession>
<name>A0ABM1EA90_PRICU</name>
<dbReference type="Proteomes" id="UP000695022">
    <property type="component" value="Unplaced"/>
</dbReference>
<keyword evidence="1" id="KW-1185">Reference proteome</keyword>
<protein>
    <submittedName>
        <fullName evidence="2">Uncharacterized protein LOC106810317</fullName>
    </submittedName>
</protein>